<keyword evidence="2" id="KW-1185">Reference proteome</keyword>
<proteinExistence type="predicted"/>
<protein>
    <recommendedName>
        <fullName evidence="3">DUF4283 domain-containing protein</fullName>
    </recommendedName>
</protein>
<evidence type="ECO:0000313" key="1">
    <source>
        <dbReference type="EMBL" id="KAK2654846.1"/>
    </source>
</evidence>
<evidence type="ECO:0000313" key="2">
    <source>
        <dbReference type="Proteomes" id="UP001280121"/>
    </source>
</evidence>
<organism evidence="1 2">
    <name type="scientific">Dipteronia dyeriana</name>
    <dbReference type="NCBI Taxonomy" id="168575"/>
    <lineage>
        <taxon>Eukaryota</taxon>
        <taxon>Viridiplantae</taxon>
        <taxon>Streptophyta</taxon>
        <taxon>Embryophyta</taxon>
        <taxon>Tracheophyta</taxon>
        <taxon>Spermatophyta</taxon>
        <taxon>Magnoliopsida</taxon>
        <taxon>eudicotyledons</taxon>
        <taxon>Gunneridae</taxon>
        <taxon>Pentapetalae</taxon>
        <taxon>rosids</taxon>
        <taxon>malvids</taxon>
        <taxon>Sapindales</taxon>
        <taxon>Sapindaceae</taxon>
        <taxon>Hippocastanoideae</taxon>
        <taxon>Acereae</taxon>
        <taxon>Dipteronia</taxon>
    </lineage>
</organism>
<dbReference type="EMBL" id="JANJYI010000004">
    <property type="protein sequence ID" value="KAK2654846.1"/>
    <property type="molecule type" value="Genomic_DNA"/>
</dbReference>
<comment type="caution">
    <text evidence="1">The sequence shown here is derived from an EMBL/GenBank/DDBJ whole genome shotgun (WGS) entry which is preliminary data.</text>
</comment>
<evidence type="ECO:0008006" key="3">
    <source>
        <dbReference type="Google" id="ProtNLM"/>
    </source>
</evidence>
<accession>A0AAD9X8U7</accession>
<reference evidence="1" key="1">
    <citation type="journal article" date="2023" name="Plant J.">
        <title>Genome sequences and population genomics provide insights into the demographic history, inbreeding, and mutation load of two 'living fossil' tree species of Dipteronia.</title>
        <authorList>
            <person name="Feng Y."/>
            <person name="Comes H.P."/>
            <person name="Chen J."/>
            <person name="Zhu S."/>
            <person name="Lu R."/>
            <person name="Zhang X."/>
            <person name="Li P."/>
            <person name="Qiu J."/>
            <person name="Olsen K.M."/>
            <person name="Qiu Y."/>
        </authorList>
    </citation>
    <scope>NUCLEOTIDE SEQUENCE</scope>
    <source>
        <strain evidence="1">KIB01</strain>
    </source>
</reference>
<gene>
    <name evidence="1" type="ORF">Ddye_014702</name>
</gene>
<name>A0AAD9X8U7_9ROSI</name>
<sequence length="124" mass="14294">MGRWSDSNVPKCILVWVNCFGFPLRCWSEIFFNKVGRLLGEPVLLVEETKTGRRIDRGRFLVLIQHGHVCPRKIRVEEGMGSFEVMIEEEGTPLDYGWVEKFLELKLKTIQVSSNFLEMNAFGG</sequence>
<dbReference type="AlphaFoldDB" id="A0AAD9X8U7"/>
<dbReference type="Proteomes" id="UP001280121">
    <property type="component" value="Unassembled WGS sequence"/>
</dbReference>